<dbReference type="Proteomes" id="UP000095621">
    <property type="component" value="Unassembled WGS sequence"/>
</dbReference>
<accession>A0A174YKC8</accession>
<reference evidence="1 2" key="1">
    <citation type="submission" date="2015-09" db="EMBL/GenBank/DDBJ databases">
        <authorList>
            <consortium name="Pathogen Informatics"/>
        </authorList>
    </citation>
    <scope>NUCLEOTIDE SEQUENCE [LARGE SCALE GENOMIC DNA]</scope>
    <source>
        <strain evidence="1 2">2789STDY5834875</strain>
    </source>
</reference>
<organism evidence="1 2">
    <name type="scientific">Lachnospira eligens</name>
    <dbReference type="NCBI Taxonomy" id="39485"/>
    <lineage>
        <taxon>Bacteria</taxon>
        <taxon>Bacillati</taxon>
        <taxon>Bacillota</taxon>
        <taxon>Clostridia</taxon>
        <taxon>Lachnospirales</taxon>
        <taxon>Lachnospiraceae</taxon>
        <taxon>Lachnospira</taxon>
    </lineage>
</organism>
<sequence length="215" mass="25504">MIDITMSDDYRAFLEELNYKFTDSQTATLVWNDPMKNRQQKLTALALLRDTTKDIVLKKQLTERIEYENKLSKEEADIVNPFRPERFEDAFFEIPFCYKSAGTPVKDIVDGTYGILSSGEDDWNNYLQEIKDRKWEVDYSDIQAVVLYPIKSEYWDHMHCNPLHLQMELPPHMENKEEDAAYRRAMEALSDYCFYKGERNTDETAKRCMKEYAKI</sequence>
<gene>
    <name evidence="1" type="ORF">ERS852490_00596</name>
</gene>
<protein>
    <submittedName>
        <fullName evidence="1">Uncharacterized protein</fullName>
    </submittedName>
</protein>
<dbReference type="AlphaFoldDB" id="A0A174YKC8"/>
<evidence type="ECO:0000313" key="1">
    <source>
        <dbReference type="EMBL" id="CUQ75584.1"/>
    </source>
</evidence>
<dbReference type="OrthoDB" id="2039537at2"/>
<proteinExistence type="predicted"/>
<evidence type="ECO:0000313" key="2">
    <source>
        <dbReference type="Proteomes" id="UP000095621"/>
    </source>
</evidence>
<dbReference type="EMBL" id="CZBU01000001">
    <property type="protein sequence ID" value="CUQ75584.1"/>
    <property type="molecule type" value="Genomic_DNA"/>
</dbReference>
<name>A0A174YKC8_9FIRM</name>
<dbReference type="RefSeq" id="WP_022098857.1">
    <property type="nucleotide sequence ID" value="NZ_CZBU01000001.1"/>
</dbReference>